<dbReference type="OrthoDB" id="5343383at2759"/>
<proteinExistence type="predicted"/>
<gene>
    <name evidence="1" type="ORF">N0V83_009498</name>
</gene>
<dbReference type="AlphaFoldDB" id="A0A9W8XZR6"/>
<reference evidence="1" key="1">
    <citation type="submission" date="2022-10" db="EMBL/GenBank/DDBJ databases">
        <title>Tapping the CABI collections for fungal endophytes: first genome assemblies for Collariella, Neodidymelliopsis, Ascochyta clinopodiicola, Didymella pomorum, Didymosphaeria variabile, Neocosmospora piperis and Neocucurbitaria cava.</title>
        <authorList>
            <person name="Hill R."/>
        </authorList>
    </citation>
    <scope>NUCLEOTIDE SEQUENCE</scope>
    <source>
        <strain evidence="1">IMI 356814</strain>
    </source>
</reference>
<comment type="caution">
    <text evidence="1">The sequence shown here is derived from an EMBL/GenBank/DDBJ whole genome shotgun (WGS) entry which is preliminary data.</text>
</comment>
<dbReference type="Proteomes" id="UP001140560">
    <property type="component" value="Unassembled WGS sequence"/>
</dbReference>
<evidence type="ECO:0000313" key="2">
    <source>
        <dbReference type="Proteomes" id="UP001140560"/>
    </source>
</evidence>
<evidence type="ECO:0000313" key="1">
    <source>
        <dbReference type="EMBL" id="KAJ4364043.1"/>
    </source>
</evidence>
<dbReference type="EMBL" id="JAPEUY010000018">
    <property type="protein sequence ID" value="KAJ4364043.1"/>
    <property type="molecule type" value="Genomic_DNA"/>
</dbReference>
<keyword evidence="2" id="KW-1185">Reference proteome</keyword>
<protein>
    <submittedName>
        <fullName evidence="1">Uncharacterized protein</fullName>
    </submittedName>
</protein>
<accession>A0A9W8XZR6</accession>
<name>A0A9W8XZR6_9PLEO</name>
<sequence>MPSFSDVSYSREATVAAIRDYYRFLVSMYLDASNVLEPPEGGWPSIPPNGWENFDKTDEVIALLRELPYLRQGSDPYQINGAPYTVFADWQFTDEDIDGQDLKEWSELDPDEAEIPAHIVGLTAPSDKSPAMLLDTELGVIYWYECPRGVKGGEFQEIEGDPYDWVDDDLIPENQVEWRAGSGIWPIETFFKMLKANFQKLNFVPIGPREVQDVWVARDEYAKETQFAVQNIYRKQGWPNMARFNKQACSAEVKTLLEERAPSLAE</sequence>
<organism evidence="1 2">
    <name type="scientific">Neocucurbitaria cava</name>
    <dbReference type="NCBI Taxonomy" id="798079"/>
    <lineage>
        <taxon>Eukaryota</taxon>
        <taxon>Fungi</taxon>
        <taxon>Dikarya</taxon>
        <taxon>Ascomycota</taxon>
        <taxon>Pezizomycotina</taxon>
        <taxon>Dothideomycetes</taxon>
        <taxon>Pleosporomycetidae</taxon>
        <taxon>Pleosporales</taxon>
        <taxon>Pleosporineae</taxon>
        <taxon>Cucurbitariaceae</taxon>
        <taxon>Neocucurbitaria</taxon>
    </lineage>
</organism>